<dbReference type="Gene3D" id="3.30.950.10">
    <property type="entry name" value="Methyltransferase, Cobalt-precorrin-4 Transmethylase, Domain 2"/>
    <property type="match status" value="1"/>
</dbReference>
<proteinExistence type="predicted"/>
<dbReference type="CDD" id="cd11643">
    <property type="entry name" value="Precorrin-6A-synthase"/>
    <property type="match status" value="1"/>
</dbReference>
<dbReference type="RefSeq" id="WP_187431281.1">
    <property type="nucleotide sequence ID" value="NZ_CP143423.1"/>
</dbReference>
<dbReference type="InterPro" id="IPR035996">
    <property type="entry name" value="4pyrrol_Methylase_sf"/>
</dbReference>
<comment type="catalytic activity">
    <reaction evidence="6">
        <text>precorrin-5 + S-adenosyl-L-methionine + H2O = precorrin-6A + acetate + S-adenosyl-L-homocysteine + 2 H(+)</text>
        <dbReference type="Rhea" id="RHEA:18261"/>
        <dbReference type="ChEBI" id="CHEBI:15377"/>
        <dbReference type="ChEBI" id="CHEBI:15378"/>
        <dbReference type="ChEBI" id="CHEBI:30089"/>
        <dbReference type="ChEBI" id="CHEBI:57856"/>
        <dbReference type="ChEBI" id="CHEBI:59789"/>
        <dbReference type="ChEBI" id="CHEBI:77871"/>
        <dbReference type="ChEBI" id="CHEBI:77872"/>
        <dbReference type="EC" id="2.1.1.152"/>
    </reaction>
</comment>
<keyword evidence="4 6" id="KW-0808">Transferase</keyword>
<dbReference type="InterPro" id="IPR014777">
    <property type="entry name" value="4pyrrole_Mease_sub1"/>
</dbReference>
<accession>A0ABZ2BRS4</accession>
<reference evidence="9" key="1">
    <citation type="submission" date="2024-01" db="EMBL/GenBank/DDBJ databases">
        <title>Roseobacter fucihabitans sp. nov., isolated from the brown alga Fucus spiralis.</title>
        <authorList>
            <person name="Hahnke S."/>
            <person name="Berger M."/>
            <person name="Schlingloff A."/>
            <person name="Athale I."/>
            <person name="Neumann-Schaal M."/>
            <person name="Adenaya A."/>
            <person name="Poehlein A."/>
            <person name="Daniel R."/>
            <person name="Pertersen J."/>
            <person name="Brinkhoff T."/>
        </authorList>
    </citation>
    <scope>NUCLEOTIDE SEQUENCE [LARGE SCALE GENOMIC DNA]</scope>
    <source>
        <strain evidence="9">B14</strain>
    </source>
</reference>
<evidence type="ECO:0000313" key="9">
    <source>
        <dbReference type="Proteomes" id="UP001318682"/>
    </source>
</evidence>
<dbReference type="PANTHER" id="PTHR43467">
    <property type="entry name" value="COBALT-PRECORRIN-2 C(20)-METHYLTRANSFERASE"/>
    <property type="match status" value="1"/>
</dbReference>
<dbReference type="PANTHER" id="PTHR43467:SF1">
    <property type="entry name" value="PRECORRIN-6A SYNTHASE [DEACETYLATING]"/>
    <property type="match status" value="1"/>
</dbReference>
<keyword evidence="5 6" id="KW-0949">S-adenosyl-L-methionine</keyword>
<sequence>MIDTLWLVGIGTGAPDHVTGQGMAALREAAVILVPHKGAGKDDLAEIRHRIIAASGSQAEVIAFEYPVRDPALPYLERVARWHDEIARRWQGAASTRHAAGPVALLVWGDPSLYDSTLRIAERLEPKPAMRVVPGITAIQALTAAHAIPLNGLNAPVLITTGRQLRDHGWPEGARRVVVMLDAEASFQAVGMEDLTIWWGAYLGMAEEILDHGLVRDVGARILEKRHRARSRHGWIMDTYLLSIEEERSVKGS</sequence>
<dbReference type="SUPFAM" id="SSF53790">
    <property type="entry name" value="Tetrapyrrole methylase"/>
    <property type="match status" value="1"/>
</dbReference>
<dbReference type="InterPro" id="IPR012797">
    <property type="entry name" value="CobF"/>
</dbReference>
<evidence type="ECO:0000256" key="2">
    <source>
        <dbReference type="ARBA" id="ARBA00022573"/>
    </source>
</evidence>
<dbReference type="Proteomes" id="UP001318682">
    <property type="component" value="Chromosome"/>
</dbReference>
<protein>
    <recommendedName>
        <fullName evidence="6">Precorrin-6A synthase [deacetylating]</fullName>
        <ecNumber evidence="6">2.1.1.152</ecNumber>
    </recommendedName>
</protein>
<dbReference type="InterPro" id="IPR000878">
    <property type="entry name" value="4pyrrol_Mease"/>
</dbReference>
<evidence type="ECO:0000256" key="4">
    <source>
        <dbReference type="ARBA" id="ARBA00022679"/>
    </source>
</evidence>
<feature type="domain" description="Tetrapyrrole methylase" evidence="7">
    <location>
        <begin position="4"/>
        <end position="215"/>
    </location>
</feature>
<gene>
    <name evidence="8" type="ORF">ROLI_011190</name>
</gene>
<dbReference type="PIRSF" id="PIRSF036525">
    <property type="entry name" value="CobF"/>
    <property type="match status" value="1"/>
</dbReference>
<keyword evidence="3 6" id="KW-0489">Methyltransferase</keyword>
<evidence type="ECO:0000256" key="3">
    <source>
        <dbReference type="ARBA" id="ARBA00022603"/>
    </source>
</evidence>
<keyword evidence="9" id="KW-1185">Reference proteome</keyword>
<evidence type="ECO:0000256" key="5">
    <source>
        <dbReference type="ARBA" id="ARBA00022691"/>
    </source>
</evidence>
<dbReference type="EC" id="2.1.1.152" evidence="6"/>
<evidence type="ECO:0000259" key="7">
    <source>
        <dbReference type="Pfam" id="PF00590"/>
    </source>
</evidence>
<dbReference type="Pfam" id="PF00590">
    <property type="entry name" value="TP_methylase"/>
    <property type="match status" value="1"/>
</dbReference>
<evidence type="ECO:0000313" key="8">
    <source>
        <dbReference type="EMBL" id="WVX48041.1"/>
    </source>
</evidence>
<dbReference type="Gene3D" id="3.40.1010.10">
    <property type="entry name" value="Cobalt-precorrin-4 Transmethylase, Domain 1"/>
    <property type="match status" value="1"/>
</dbReference>
<evidence type="ECO:0000256" key="6">
    <source>
        <dbReference type="PIRNR" id="PIRNR036525"/>
    </source>
</evidence>
<dbReference type="NCBIfam" id="TIGR02434">
    <property type="entry name" value="CobF"/>
    <property type="match status" value="1"/>
</dbReference>
<organism evidence="8 9">
    <name type="scientific">Roseobacter fucihabitans</name>
    <dbReference type="NCBI Taxonomy" id="1537242"/>
    <lineage>
        <taxon>Bacteria</taxon>
        <taxon>Pseudomonadati</taxon>
        <taxon>Pseudomonadota</taxon>
        <taxon>Alphaproteobacteria</taxon>
        <taxon>Rhodobacterales</taxon>
        <taxon>Roseobacteraceae</taxon>
        <taxon>Roseobacter</taxon>
    </lineage>
</organism>
<name>A0ABZ2BRS4_9RHOB</name>
<comment type="pathway">
    <text evidence="1">Cofactor biosynthesis; adenosylcobalamin biosynthesis.</text>
</comment>
<keyword evidence="2" id="KW-0169">Cobalamin biosynthesis</keyword>
<dbReference type="InterPro" id="IPR014776">
    <property type="entry name" value="4pyrrole_Mease_sub2"/>
</dbReference>
<comment type="function">
    <text evidence="6">Catalyzes the methylation of C-1 in precorrin-5 and the subsequent extrusion of acetic acid from the resulting intermediate to form cobalt-precorrin-6A.</text>
</comment>
<dbReference type="EMBL" id="CP143423">
    <property type="protein sequence ID" value="WVX48041.1"/>
    <property type="molecule type" value="Genomic_DNA"/>
</dbReference>
<evidence type="ECO:0000256" key="1">
    <source>
        <dbReference type="ARBA" id="ARBA00004953"/>
    </source>
</evidence>